<dbReference type="SUPFAM" id="SSF46955">
    <property type="entry name" value="Putative DNA-binding domain"/>
    <property type="match status" value="1"/>
</dbReference>
<evidence type="ECO:0008006" key="3">
    <source>
        <dbReference type="Google" id="ProtNLM"/>
    </source>
</evidence>
<gene>
    <name evidence="1" type="ORF">KSF_107420</name>
</gene>
<evidence type="ECO:0000313" key="1">
    <source>
        <dbReference type="EMBL" id="GHP00695.1"/>
    </source>
</evidence>
<sequence length="317" mass="36220">METLTVRQVSHLLRVQERTVLAWVKQKLLVAQEGREVGRQKQLLVEVECLRETFGEAIDDFLEASARGRSVPSPYLLAGEVAHLFRVSVYTVSRWLQKKVLTGTAISQHLLIEKSALVELYGEGVARYIAELEQGWEPVSPFLSIEETAALFQIQPRTVVRSWIKRNILPALAVTTHAVVEKEPLIKQYGQEVEWYITALERGEKVSSPFLDIKQAARLFRASEQTLRIWVKNGTVPGHIVSGEFFITKAPLIQRYGREVERYIAVIERGKNPRSPFFTVQEMAAMWKVEERDVIDAIHKREIKAIKIGLHYLIPAQ</sequence>
<name>A0A8J3IRI9_9CHLR</name>
<organism evidence="1 2">
    <name type="scientific">Reticulibacter mediterranei</name>
    <dbReference type="NCBI Taxonomy" id="2778369"/>
    <lineage>
        <taxon>Bacteria</taxon>
        <taxon>Bacillati</taxon>
        <taxon>Chloroflexota</taxon>
        <taxon>Ktedonobacteria</taxon>
        <taxon>Ktedonobacterales</taxon>
        <taxon>Reticulibacteraceae</taxon>
        <taxon>Reticulibacter</taxon>
    </lineage>
</organism>
<comment type="caution">
    <text evidence="1">The sequence shown here is derived from an EMBL/GenBank/DDBJ whole genome shotgun (WGS) entry which is preliminary data.</text>
</comment>
<keyword evidence="2" id="KW-1185">Reference proteome</keyword>
<reference evidence="1" key="1">
    <citation type="submission" date="2020-10" db="EMBL/GenBank/DDBJ databases">
        <title>Taxonomic study of unclassified bacteria belonging to the class Ktedonobacteria.</title>
        <authorList>
            <person name="Yabe S."/>
            <person name="Wang C.M."/>
            <person name="Zheng Y."/>
            <person name="Sakai Y."/>
            <person name="Cavaletti L."/>
            <person name="Monciardini P."/>
            <person name="Donadio S."/>
        </authorList>
    </citation>
    <scope>NUCLEOTIDE SEQUENCE</scope>
    <source>
        <strain evidence="1">ID150040</strain>
    </source>
</reference>
<dbReference type="InterPro" id="IPR009061">
    <property type="entry name" value="DNA-bd_dom_put_sf"/>
</dbReference>
<dbReference type="Proteomes" id="UP000597444">
    <property type="component" value="Unassembled WGS sequence"/>
</dbReference>
<dbReference type="EMBL" id="BNJK01000003">
    <property type="protein sequence ID" value="GHP00695.1"/>
    <property type="molecule type" value="Genomic_DNA"/>
</dbReference>
<accession>A0A8J3IRI9</accession>
<dbReference type="RefSeq" id="WP_220211283.1">
    <property type="nucleotide sequence ID" value="NZ_BNJK01000003.1"/>
</dbReference>
<proteinExistence type="predicted"/>
<dbReference type="AlphaFoldDB" id="A0A8J3IRI9"/>
<protein>
    <recommendedName>
        <fullName evidence="3">DNA-binding protein</fullName>
    </recommendedName>
</protein>
<evidence type="ECO:0000313" key="2">
    <source>
        <dbReference type="Proteomes" id="UP000597444"/>
    </source>
</evidence>